<dbReference type="Proteomes" id="UP000477739">
    <property type="component" value="Unassembled WGS sequence"/>
</dbReference>
<dbReference type="GO" id="GO:0005737">
    <property type="term" value="C:cytoplasm"/>
    <property type="evidence" value="ECO:0007669"/>
    <property type="project" value="UniProtKB-SubCell"/>
</dbReference>
<dbReference type="InterPro" id="IPR010499">
    <property type="entry name" value="AraC_E-bd"/>
</dbReference>
<dbReference type="GO" id="GO:0008657">
    <property type="term" value="F:DNA topoisomerase type II (double strand cut, ATP-hydrolyzing) inhibitor activity"/>
    <property type="evidence" value="ECO:0007669"/>
    <property type="project" value="UniProtKB-UniRule"/>
</dbReference>
<gene>
    <name evidence="3 5" type="primary">sbmC</name>
    <name evidence="5" type="ORF">GJV78_14190</name>
</gene>
<comment type="subunit">
    <text evidence="3">Interacts with DNA gyrase.</text>
</comment>
<dbReference type="InterPro" id="IPR011256">
    <property type="entry name" value="Reg_factor_effector_dom_sf"/>
</dbReference>
<dbReference type="EMBL" id="WMJZ01000019">
    <property type="protein sequence ID" value="MTH47384.1"/>
    <property type="molecule type" value="Genomic_DNA"/>
</dbReference>
<dbReference type="SMART" id="SM00871">
    <property type="entry name" value="AraC_E_bind"/>
    <property type="match status" value="1"/>
</dbReference>
<dbReference type="Pfam" id="PF06445">
    <property type="entry name" value="GyrI-like"/>
    <property type="match status" value="1"/>
</dbReference>
<evidence type="ECO:0000256" key="2">
    <source>
        <dbReference type="ARBA" id="ARBA00023016"/>
    </source>
</evidence>
<dbReference type="InterPro" id="IPR029442">
    <property type="entry name" value="GyrI-like"/>
</dbReference>
<dbReference type="AlphaFoldDB" id="A0A6L6IN48"/>
<evidence type="ECO:0000313" key="5">
    <source>
        <dbReference type="EMBL" id="MTH47384.1"/>
    </source>
</evidence>
<dbReference type="SUPFAM" id="SSF55136">
    <property type="entry name" value="Probable bacterial effector-binding domain"/>
    <property type="match status" value="1"/>
</dbReference>
<evidence type="ECO:0000256" key="1">
    <source>
        <dbReference type="ARBA" id="ARBA00022490"/>
    </source>
</evidence>
<name>A0A6L6IN48_9ENTR</name>
<dbReference type="InterPro" id="IPR024911">
    <property type="entry name" value="SmbC"/>
</dbReference>
<protein>
    <recommendedName>
        <fullName evidence="3">DNA gyrase inhibitor</fullName>
    </recommendedName>
</protein>
<keyword evidence="2 3" id="KW-0346">Stress response</keyword>
<reference evidence="5 6" key="1">
    <citation type="submission" date="2019-11" db="EMBL/GenBank/DDBJ databases">
        <title>Escherichia alba sp. nov. isolated from the gut of plastic-eating superworms Zophobas atratus.</title>
        <authorList>
            <person name="Yang Y."/>
        </authorList>
    </citation>
    <scope>NUCLEOTIDE SEQUENCE [LARGE SCALE GENOMIC DNA]</scope>
    <source>
        <strain evidence="6">BIT-B35</strain>
    </source>
</reference>
<organism evidence="5 6">
    <name type="scientific">Intestinirhabdus alba</name>
    <dbReference type="NCBI Taxonomy" id="2899544"/>
    <lineage>
        <taxon>Bacteria</taxon>
        <taxon>Pseudomonadati</taxon>
        <taxon>Pseudomonadota</taxon>
        <taxon>Gammaproteobacteria</taxon>
        <taxon>Enterobacterales</taxon>
        <taxon>Enterobacteriaceae</taxon>
        <taxon>Intestinirhabdus</taxon>
    </lineage>
</organism>
<accession>A0A6L6IN48</accession>
<comment type="similarity">
    <text evidence="3">Belongs to the DNA gyrase inhibitor family.</text>
</comment>
<proteinExistence type="inferred from homology"/>
<dbReference type="PANTHER" id="PTHR40055:SF2">
    <property type="entry name" value="DNA GYRASE INHIBITOR"/>
    <property type="match status" value="1"/>
</dbReference>
<dbReference type="InterPro" id="IPR050908">
    <property type="entry name" value="SmbC-like"/>
</dbReference>
<dbReference type="NCBIfam" id="NF007451">
    <property type="entry name" value="PRK10016.1"/>
    <property type="match status" value="1"/>
</dbReference>
<keyword evidence="1 3" id="KW-0963">Cytoplasm</keyword>
<evidence type="ECO:0000259" key="4">
    <source>
        <dbReference type="SMART" id="SM00871"/>
    </source>
</evidence>
<evidence type="ECO:0000256" key="3">
    <source>
        <dbReference type="HAMAP-Rule" id="MF_01896"/>
    </source>
</evidence>
<keyword evidence="6" id="KW-1185">Reference proteome</keyword>
<dbReference type="RefSeq" id="WP_155108978.1">
    <property type="nucleotide sequence ID" value="NZ_WMJZ01000019.1"/>
</dbReference>
<feature type="domain" description="AraC effector-binding" evidence="4">
    <location>
        <begin position="1"/>
        <end position="153"/>
    </location>
</feature>
<dbReference type="PANTHER" id="PTHR40055">
    <property type="entry name" value="TRANSCRIPTIONAL REGULATOR YGIV-RELATED"/>
    <property type="match status" value="1"/>
</dbReference>
<dbReference type="HAMAP" id="MF_01896">
    <property type="entry name" value="DNA_gyrase_inhibitor"/>
    <property type="match status" value="1"/>
</dbReference>
<comment type="subcellular location">
    <subcellularLocation>
        <location evidence="3">Cytoplasm</location>
    </subcellularLocation>
</comment>
<comment type="function">
    <text evidence="3">Inhibits the supercoiling activity of DNA gyrase. Acts by inhibiting DNA gyrase at an early step, prior to (or at the step of) binding of DNA by the gyrase. It protects cells against toxins that target DNA gyrase, by inhibiting activity of these toxins and reducing the formation of lethal double-strand breaks in the cell.</text>
</comment>
<sequence length="158" mass="18003">MNYEIKQEQKRTIAGFHLVGPWERTVKQGFEQLMKWVSGKQIVGQEWIAVYFDNPQQVPPEKLRCTTAIGVDPSFVVPPASEGVSLSGIDGGLYAVATVRVEDHDFTTPWRQFFNDLLQDSEYAMSASPCFEVYLNDGAKEGYWDLRMYVPVQAKPHR</sequence>
<dbReference type="Gene3D" id="3.20.80.10">
    <property type="entry name" value="Regulatory factor, effector binding domain"/>
    <property type="match status" value="1"/>
</dbReference>
<evidence type="ECO:0000313" key="6">
    <source>
        <dbReference type="Proteomes" id="UP000477739"/>
    </source>
</evidence>
<comment type="caution">
    <text evidence="5">The sequence shown here is derived from an EMBL/GenBank/DDBJ whole genome shotgun (WGS) entry which is preliminary data.</text>
</comment>
<dbReference type="OrthoDB" id="282744at2"/>